<dbReference type="EMBL" id="RXIC02000026">
    <property type="protein sequence ID" value="KAB1201977.1"/>
    <property type="molecule type" value="Genomic_DNA"/>
</dbReference>
<name>A0A6A1UQB1_9ROSI</name>
<keyword evidence="2" id="KW-1185">Reference proteome</keyword>
<protein>
    <submittedName>
        <fullName evidence="1">Uncharacterized protein</fullName>
    </submittedName>
</protein>
<accession>A0A6A1UQB1</accession>
<evidence type="ECO:0000313" key="2">
    <source>
        <dbReference type="Proteomes" id="UP000516437"/>
    </source>
</evidence>
<evidence type="ECO:0000313" key="1">
    <source>
        <dbReference type="EMBL" id="KAB1201977.1"/>
    </source>
</evidence>
<proteinExistence type="predicted"/>
<reference evidence="1 2" key="1">
    <citation type="journal article" date="2019" name="Plant Biotechnol. J.">
        <title>The red bayberry genome and genetic basis of sex determination.</title>
        <authorList>
            <person name="Jia H.M."/>
            <person name="Jia H.J."/>
            <person name="Cai Q.L."/>
            <person name="Wang Y."/>
            <person name="Zhao H.B."/>
            <person name="Yang W.F."/>
            <person name="Wang G.Y."/>
            <person name="Li Y.H."/>
            <person name="Zhan D.L."/>
            <person name="Shen Y.T."/>
            <person name="Niu Q.F."/>
            <person name="Chang L."/>
            <person name="Qiu J."/>
            <person name="Zhao L."/>
            <person name="Xie H.B."/>
            <person name="Fu W.Y."/>
            <person name="Jin J."/>
            <person name="Li X.W."/>
            <person name="Jiao Y."/>
            <person name="Zhou C.C."/>
            <person name="Tu T."/>
            <person name="Chai C.Y."/>
            <person name="Gao J.L."/>
            <person name="Fan L.J."/>
            <person name="van de Weg E."/>
            <person name="Wang J.Y."/>
            <person name="Gao Z.S."/>
        </authorList>
    </citation>
    <scope>NUCLEOTIDE SEQUENCE [LARGE SCALE GENOMIC DNA]</scope>
    <source>
        <tissue evidence="1">Leaves</tissue>
    </source>
</reference>
<organism evidence="1 2">
    <name type="scientific">Morella rubra</name>
    <name type="common">Chinese bayberry</name>
    <dbReference type="NCBI Taxonomy" id="262757"/>
    <lineage>
        <taxon>Eukaryota</taxon>
        <taxon>Viridiplantae</taxon>
        <taxon>Streptophyta</taxon>
        <taxon>Embryophyta</taxon>
        <taxon>Tracheophyta</taxon>
        <taxon>Spermatophyta</taxon>
        <taxon>Magnoliopsida</taxon>
        <taxon>eudicotyledons</taxon>
        <taxon>Gunneridae</taxon>
        <taxon>Pentapetalae</taxon>
        <taxon>rosids</taxon>
        <taxon>fabids</taxon>
        <taxon>Fagales</taxon>
        <taxon>Myricaceae</taxon>
        <taxon>Morella</taxon>
    </lineage>
</organism>
<comment type="caution">
    <text evidence="1">The sequence shown here is derived from an EMBL/GenBank/DDBJ whole genome shotgun (WGS) entry which is preliminary data.</text>
</comment>
<gene>
    <name evidence="1" type="ORF">CJ030_MR8G005359</name>
</gene>
<sequence>MNGCHFLQINDTNPTLAAGLVLKSKTEINGANKILIDGDKRIVLKVTFDEEKEDPV</sequence>
<dbReference type="AlphaFoldDB" id="A0A6A1UQB1"/>
<dbReference type="Proteomes" id="UP000516437">
    <property type="component" value="Chromosome 8"/>
</dbReference>